<feature type="non-terminal residue" evidence="1">
    <location>
        <position position="1"/>
    </location>
</feature>
<proteinExistence type="predicted"/>
<reference evidence="1 2" key="1">
    <citation type="submission" date="2021-05" db="EMBL/GenBank/DDBJ databases">
        <title>Genome Assembly of Synthetic Allotetraploid Brassica napus Reveals Homoeologous Exchanges between Subgenomes.</title>
        <authorList>
            <person name="Davis J.T."/>
        </authorList>
    </citation>
    <scope>NUCLEOTIDE SEQUENCE [LARGE SCALE GENOMIC DNA]</scope>
    <source>
        <strain evidence="2">cv. Da-Ae</strain>
        <tissue evidence="1">Seedling</tissue>
    </source>
</reference>
<gene>
    <name evidence="1" type="ORF">HID58_079992</name>
</gene>
<dbReference type="Proteomes" id="UP000824890">
    <property type="component" value="Unassembled WGS sequence"/>
</dbReference>
<name>A0ABQ7Y6D8_BRANA</name>
<protein>
    <submittedName>
        <fullName evidence="1">Uncharacterized protein</fullName>
    </submittedName>
</protein>
<keyword evidence="2" id="KW-1185">Reference proteome</keyword>
<organism evidence="1 2">
    <name type="scientific">Brassica napus</name>
    <name type="common">Rape</name>
    <dbReference type="NCBI Taxonomy" id="3708"/>
    <lineage>
        <taxon>Eukaryota</taxon>
        <taxon>Viridiplantae</taxon>
        <taxon>Streptophyta</taxon>
        <taxon>Embryophyta</taxon>
        <taxon>Tracheophyta</taxon>
        <taxon>Spermatophyta</taxon>
        <taxon>Magnoliopsida</taxon>
        <taxon>eudicotyledons</taxon>
        <taxon>Gunneridae</taxon>
        <taxon>Pentapetalae</taxon>
        <taxon>rosids</taxon>
        <taxon>malvids</taxon>
        <taxon>Brassicales</taxon>
        <taxon>Brassicaceae</taxon>
        <taxon>Brassiceae</taxon>
        <taxon>Brassica</taxon>
    </lineage>
</organism>
<comment type="caution">
    <text evidence="1">The sequence shown here is derived from an EMBL/GenBank/DDBJ whole genome shotgun (WGS) entry which is preliminary data.</text>
</comment>
<dbReference type="EMBL" id="JAGKQM010000018">
    <property type="protein sequence ID" value="KAH0862781.1"/>
    <property type="molecule type" value="Genomic_DNA"/>
</dbReference>
<evidence type="ECO:0000313" key="2">
    <source>
        <dbReference type="Proteomes" id="UP000824890"/>
    </source>
</evidence>
<accession>A0ABQ7Y6D8</accession>
<evidence type="ECO:0000313" key="1">
    <source>
        <dbReference type="EMBL" id="KAH0862781.1"/>
    </source>
</evidence>
<sequence>WTACSIQLARSASWTDPTRRTGELVGASGLTPPFGELDDGCFAVRDLLFEALSNLSRRLIVFVMLSLSTVLDSSRACRLKKEKNRAGGGKLDGVVGPTRPFGELDGLLDPTRPFGELVSAFGPTRPFDELDNGCFAVWDPLSEALSNLSRRLIV</sequence>